<gene>
    <name evidence="1" type="ORF">E5358_08205</name>
</gene>
<dbReference type="EMBL" id="SRZC01000012">
    <property type="protein sequence ID" value="TGX82117.1"/>
    <property type="molecule type" value="Genomic_DNA"/>
</dbReference>
<sequence length="202" mass="23383">MKDKIIHFLENHLIGKKLATDEVVYTLGDGNLEGIYSDQMVFSNLERTVNGFKFNLTTITHEQIFNLDENGVRTTIAKDYTGTSVFCYELAMRKSTNQLTGYMHCVSTTVQNQTMDAVVCGIFDVVFDGKELCWQENQLLYRDNPIDEDKYKPVAFDSRIRVYLNEGKVVYEYLPTLWDVNPKTLEKRLSKDDYPPYISKEV</sequence>
<organism evidence="1 2">
    <name type="scientific">Palleniella muris</name>
    <dbReference type="NCBI Taxonomy" id="3038145"/>
    <lineage>
        <taxon>Bacteria</taxon>
        <taxon>Pseudomonadati</taxon>
        <taxon>Bacteroidota</taxon>
        <taxon>Bacteroidia</taxon>
        <taxon>Bacteroidales</taxon>
        <taxon>Prevotellaceae</taxon>
        <taxon>Palleniella</taxon>
    </lineage>
</organism>
<proteinExistence type="predicted"/>
<keyword evidence="2" id="KW-1185">Reference proteome</keyword>
<evidence type="ECO:0000313" key="2">
    <source>
        <dbReference type="Proteomes" id="UP000308886"/>
    </source>
</evidence>
<evidence type="ECO:0000313" key="1">
    <source>
        <dbReference type="EMBL" id="TGX82117.1"/>
    </source>
</evidence>
<name>A0AC61QQ38_9BACT</name>
<comment type="caution">
    <text evidence="1">The sequence shown here is derived from an EMBL/GenBank/DDBJ whole genome shotgun (WGS) entry which is preliminary data.</text>
</comment>
<dbReference type="Proteomes" id="UP000308886">
    <property type="component" value="Unassembled WGS sequence"/>
</dbReference>
<accession>A0AC61QQ38</accession>
<reference evidence="1" key="1">
    <citation type="submission" date="2019-04" db="EMBL/GenBank/DDBJ databases">
        <title>Microbes associate with the intestines of laboratory mice.</title>
        <authorList>
            <person name="Navarre W."/>
            <person name="Wong E."/>
            <person name="Huang K."/>
            <person name="Tropini C."/>
            <person name="Ng K."/>
            <person name="Yu B."/>
        </authorList>
    </citation>
    <scope>NUCLEOTIDE SEQUENCE</scope>
    <source>
        <strain evidence="1">NM73_A23</strain>
    </source>
</reference>
<protein>
    <submittedName>
        <fullName evidence="1">Uncharacterized protein</fullName>
    </submittedName>
</protein>